<dbReference type="GO" id="GO:1990281">
    <property type="term" value="C:efflux pump complex"/>
    <property type="evidence" value="ECO:0007669"/>
    <property type="project" value="TreeGrafter"/>
</dbReference>
<feature type="compositionally biased region" description="Low complexity" evidence="3">
    <location>
        <begin position="387"/>
        <end position="417"/>
    </location>
</feature>
<dbReference type="FunFam" id="2.40.30.170:FF:000010">
    <property type="entry name" value="Efflux RND transporter periplasmic adaptor subunit"/>
    <property type="match status" value="1"/>
</dbReference>
<dbReference type="Gene3D" id="2.40.50.100">
    <property type="match status" value="1"/>
</dbReference>
<keyword evidence="2" id="KW-0175">Coiled coil</keyword>
<evidence type="ECO:0000256" key="3">
    <source>
        <dbReference type="SAM" id="MobiDB-lite"/>
    </source>
</evidence>
<sequence>MKKQIGIGLLALTLMTTGTACGNKSQAPAVEATVQSVSIAPVQRATLSNRLTFNGTLEAQEQMNLVPKGNGKVARINGEVGQRVQAGQILMELDNQDIQAQLDSAQSNLALNEANLEKARLTMQMDQIALDDARRNYERTKSLHEAGAATTLDFENAKSAYETAEKRIAADQANIASSQAIINQSKAQIRQIEVALNDTVLRAPASGIIAARTANVGEYVSNSTPAFTLVNVSAVEVKANLTEQEINYVKPGQEVDVKITAAGTETFKGQVSKISPSADEKTKIYPVWIRINNPDYILKPGMFAEFQINTNQKTDVLTVDAQAIIERNGTPMIYLYRDGKAVEKKVTPGISDGKRTEITEGITDTDQVIMSGLNGLADGMAVALQEPAAPSTSATTTSTAANAPSTGSPTGTSGSAQ</sequence>
<gene>
    <name evidence="8" type="ORF">EDD73_1445</name>
</gene>
<evidence type="ECO:0000256" key="1">
    <source>
        <dbReference type="ARBA" id="ARBA00009477"/>
    </source>
</evidence>
<keyword evidence="9" id="KW-1185">Reference proteome</keyword>
<protein>
    <submittedName>
        <fullName evidence="8">RND family efflux transporter MFP subunit</fullName>
    </submittedName>
</protein>
<evidence type="ECO:0000259" key="5">
    <source>
        <dbReference type="Pfam" id="PF25954"/>
    </source>
</evidence>
<dbReference type="Gene3D" id="2.40.30.170">
    <property type="match status" value="1"/>
</dbReference>
<feature type="domain" description="YknX-like C-terminal permuted SH3-like" evidence="7">
    <location>
        <begin position="317"/>
        <end position="383"/>
    </location>
</feature>
<feature type="domain" description="CusB-like beta-barrel" evidence="5">
    <location>
        <begin position="237"/>
        <end position="311"/>
    </location>
</feature>
<reference evidence="8 9" key="1">
    <citation type="submission" date="2019-03" db="EMBL/GenBank/DDBJ databases">
        <title>Genomic Encyclopedia of Type Strains, Phase IV (KMG-IV): sequencing the most valuable type-strain genomes for metagenomic binning, comparative biology and taxonomic classification.</title>
        <authorList>
            <person name="Goeker M."/>
        </authorList>
    </citation>
    <scope>NUCLEOTIDE SEQUENCE [LARGE SCALE GENOMIC DNA]</scope>
    <source>
        <strain evidence="8 9">DSM 11170</strain>
    </source>
</reference>
<dbReference type="NCBIfam" id="TIGR01730">
    <property type="entry name" value="RND_mfp"/>
    <property type="match status" value="1"/>
</dbReference>
<evidence type="ECO:0000313" key="9">
    <source>
        <dbReference type="Proteomes" id="UP000294813"/>
    </source>
</evidence>
<dbReference type="InterPro" id="IPR006143">
    <property type="entry name" value="RND_pump_MFP"/>
</dbReference>
<feature type="signal peptide" evidence="4">
    <location>
        <begin position="1"/>
        <end position="20"/>
    </location>
</feature>
<evidence type="ECO:0000256" key="4">
    <source>
        <dbReference type="SAM" id="SignalP"/>
    </source>
</evidence>
<feature type="region of interest" description="Disordered" evidence="3">
    <location>
        <begin position="386"/>
        <end position="417"/>
    </location>
</feature>
<dbReference type="Gene3D" id="1.10.287.470">
    <property type="entry name" value="Helix hairpin bin"/>
    <property type="match status" value="1"/>
</dbReference>
<feature type="domain" description="CzcB-like barrel-sandwich hybrid" evidence="6">
    <location>
        <begin position="63"/>
        <end position="230"/>
    </location>
</feature>
<dbReference type="InterPro" id="IPR058647">
    <property type="entry name" value="BSH_CzcB-like"/>
</dbReference>
<feature type="coiled-coil region" evidence="2">
    <location>
        <begin position="95"/>
        <end position="174"/>
    </location>
</feature>
<accession>A0A4R2RDD6</accession>
<dbReference type="RefSeq" id="WP_131920979.1">
    <property type="nucleotide sequence ID" value="NZ_JAOQNU010000045.1"/>
</dbReference>
<name>A0A4R2RDD6_9FIRM</name>
<evidence type="ECO:0000256" key="2">
    <source>
        <dbReference type="SAM" id="Coils"/>
    </source>
</evidence>
<dbReference type="Gene3D" id="2.40.420.20">
    <property type="match status" value="1"/>
</dbReference>
<evidence type="ECO:0000259" key="7">
    <source>
        <dbReference type="Pfam" id="PF25989"/>
    </source>
</evidence>
<dbReference type="AlphaFoldDB" id="A0A4R2RDD6"/>
<comment type="similarity">
    <text evidence="1">Belongs to the membrane fusion protein (MFP) (TC 8.A.1) family.</text>
</comment>
<dbReference type="Pfam" id="PF25973">
    <property type="entry name" value="BSH_CzcB"/>
    <property type="match status" value="1"/>
</dbReference>
<dbReference type="Pfam" id="PF25989">
    <property type="entry name" value="YknX_C"/>
    <property type="match status" value="1"/>
</dbReference>
<dbReference type="SUPFAM" id="SSF111369">
    <property type="entry name" value="HlyD-like secretion proteins"/>
    <property type="match status" value="1"/>
</dbReference>
<dbReference type="PROSITE" id="PS51257">
    <property type="entry name" value="PROKAR_LIPOPROTEIN"/>
    <property type="match status" value="1"/>
</dbReference>
<evidence type="ECO:0000313" key="8">
    <source>
        <dbReference type="EMBL" id="TCP59977.1"/>
    </source>
</evidence>
<dbReference type="PANTHER" id="PTHR30469">
    <property type="entry name" value="MULTIDRUG RESISTANCE PROTEIN MDTA"/>
    <property type="match status" value="1"/>
</dbReference>
<comment type="caution">
    <text evidence="8">The sequence shown here is derived from an EMBL/GenBank/DDBJ whole genome shotgun (WGS) entry which is preliminary data.</text>
</comment>
<organism evidence="8 9">
    <name type="scientific">Heliophilum fasciatum</name>
    <dbReference type="NCBI Taxonomy" id="35700"/>
    <lineage>
        <taxon>Bacteria</taxon>
        <taxon>Bacillati</taxon>
        <taxon>Bacillota</taxon>
        <taxon>Clostridia</taxon>
        <taxon>Eubacteriales</taxon>
        <taxon>Heliobacteriaceae</taxon>
        <taxon>Heliophilum</taxon>
    </lineage>
</organism>
<dbReference type="InterPro" id="IPR058637">
    <property type="entry name" value="YknX-like_C"/>
</dbReference>
<feature type="chain" id="PRO_5039585072" evidence="4">
    <location>
        <begin position="21"/>
        <end position="417"/>
    </location>
</feature>
<keyword evidence="4" id="KW-0732">Signal</keyword>
<proteinExistence type="inferred from homology"/>
<dbReference type="EMBL" id="SLXT01000044">
    <property type="protein sequence ID" value="TCP59977.1"/>
    <property type="molecule type" value="Genomic_DNA"/>
</dbReference>
<dbReference type="InterPro" id="IPR058792">
    <property type="entry name" value="Beta-barrel_RND_2"/>
</dbReference>
<dbReference type="OrthoDB" id="9810430at2"/>
<evidence type="ECO:0000259" key="6">
    <source>
        <dbReference type="Pfam" id="PF25973"/>
    </source>
</evidence>
<dbReference type="Pfam" id="PF25954">
    <property type="entry name" value="Beta-barrel_RND_2"/>
    <property type="match status" value="1"/>
</dbReference>
<dbReference type="GO" id="GO:0015562">
    <property type="term" value="F:efflux transmembrane transporter activity"/>
    <property type="evidence" value="ECO:0007669"/>
    <property type="project" value="TreeGrafter"/>
</dbReference>
<dbReference type="Proteomes" id="UP000294813">
    <property type="component" value="Unassembled WGS sequence"/>
</dbReference>